<evidence type="ECO:0008006" key="3">
    <source>
        <dbReference type="Google" id="ProtNLM"/>
    </source>
</evidence>
<accession>A0ABX0TV41</accession>
<name>A0ABX0TV41_9SPHN</name>
<evidence type="ECO:0000313" key="1">
    <source>
        <dbReference type="EMBL" id="NIJ07645.1"/>
    </source>
</evidence>
<evidence type="ECO:0000313" key="2">
    <source>
        <dbReference type="Proteomes" id="UP000727456"/>
    </source>
</evidence>
<dbReference type="Proteomes" id="UP000727456">
    <property type="component" value="Unassembled WGS sequence"/>
</dbReference>
<reference evidence="1 2" key="1">
    <citation type="submission" date="2020-03" db="EMBL/GenBank/DDBJ databases">
        <title>Genomic Encyclopedia of Type Strains, Phase III (KMG-III): the genomes of soil and plant-associated and newly described type strains.</title>
        <authorList>
            <person name="Whitman W."/>
        </authorList>
    </citation>
    <scope>NUCLEOTIDE SEQUENCE [LARGE SCALE GENOMIC DNA]</scope>
    <source>
        <strain evidence="1 2">CECT 8804</strain>
    </source>
</reference>
<proteinExistence type="predicted"/>
<comment type="caution">
    <text evidence="1">The sequence shown here is derived from an EMBL/GenBank/DDBJ whole genome shotgun (WGS) entry which is preliminary data.</text>
</comment>
<dbReference type="EMBL" id="JAAOZC010000002">
    <property type="protein sequence ID" value="NIJ07645.1"/>
    <property type="molecule type" value="Genomic_DNA"/>
</dbReference>
<organism evidence="1 2">
    <name type="scientific">Sphingomonas vulcanisoli</name>
    <dbReference type="NCBI Taxonomy" id="1658060"/>
    <lineage>
        <taxon>Bacteria</taxon>
        <taxon>Pseudomonadati</taxon>
        <taxon>Pseudomonadota</taxon>
        <taxon>Alphaproteobacteria</taxon>
        <taxon>Sphingomonadales</taxon>
        <taxon>Sphingomonadaceae</taxon>
        <taxon>Sphingomonas</taxon>
    </lineage>
</organism>
<gene>
    <name evidence="1" type="ORF">FHS31_001241</name>
</gene>
<sequence length="54" mass="5855">MNVFMASGSGRETDRKPVSVQLPRANAGLISALKASYAAQPIDEQLNRLLARIK</sequence>
<keyword evidence="2" id="KW-1185">Reference proteome</keyword>
<dbReference type="RefSeq" id="WP_167072489.1">
    <property type="nucleotide sequence ID" value="NZ_JAAOZC010000002.1"/>
</dbReference>
<protein>
    <recommendedName>
        <fullName evidence="3">Anti-sigma factor NepR domain-containing protein</fullName>
    </recommendedName>
</protein>